<protein>
    <recommendedName>
        <fullName evidence="3">Wadjet protein JetD C-terminal domain-containing protein</fullName>
    </recommendedName>
</protein>
<dbReference type="OrthoDB" id="8263792at2"/>
<dbReference type="Proteomes" id="UP000431826">
    <property type="component" value="Unassembled WGS sequence"/>
</dbReference>
<comment type="caution">
    <text evidence="1">The sequence shown here is derived from an EMBL/GenBank/DDBJ whole genome shotgun (WGS) entry which is preliminary data.</text>
</comment>
<keyword evidence="2" id="KW-1185">Reference proteome</keyword>
<evidence type="ECO:0000313" key="2">
    <source>
        <dbReference type="Proteomes" id="UP000431826"/>
    </source>
</evidence>
<dbReference type="EMBL" id="BLIR01000003">
    <property type="protein sequence ID" value="GFE40877.1"/>
    <property type="molecule type" value="Genomic_DNA"/>
</dbReference>
<dbReference type="RefSeq" id="WP_159747568.1">
    <property type="nucleotide sequence ID" value="NZ_BLIR01000003.1"/>
</dbReference>
<dbReference type="GeneID" id="96286613"/>
<accession>A0A640UZK0</accession>
<dbReference type="AlphaFoldDB" id="A0A640UZK0"/>
<sequence>MTEISPLSMRDQEFIAVLRSRAGQGKSKTAKSHKLGIATVKEVFRSVYQPRTEQEYEPKALLSSLNRLKERGAVRWAGRDDGENIALPLTILVYRQPEPKEESLPLPPLVETLSWLADQWPRLKPRHQAVYTAVNEWMLNHPEPAPAPLCERALEIFGKRKFTQWFPEPEKAFRSFSFSPYFSDRAKTGELLNVRESQPPLLTERYFGGSQESGYASMGCGNILMVVENHTTCWSMAESLEGVGHGLKHLAWGIGKSFVRSIASIRPKHEVGGIRYFGDVDASGLAIPVGANARAGESGLPEVEPAVELYDALFTLGTALPGKEKPVSGIQAEKLAAWLPEQHRERALGLLMSGERLAQEWVGLRHLQSTQAWHADLR</sequence>
<gene>
    <name evidence="1" type="ORF">Stube_55500</name>
</gene>
<evidence type="ECO:0008006" key="3">
    <source>
        <dbReference type="Google" id="ProtNLM"/>
    </source>
</evidence>
<name>A0A640UZK0_9ACTN</name>
<proteinExistence type="predicted"/>
<organism evidence="1 2">
    <name type="scientific">Streptomyces tubercidicus</name>
    <dbReference type="NCBI Taxonomy" id="47759"/>
    <lineage>
        <taxon>Bacteria</taxon>
        <taxon>Bacillati</taxon>
        <taxon>Actinomycetota</taxon>
        <taxon>Actinomycetes</taxon>
        <taxon>Kitasatosporales</taxon>
        <taxon>Streptomycetaceae</taxon>
        <taxon>Streptomyces</taxon>
    </lineage>
</organism>
<reference evidence="1 2" key="1">
    <citation type="submission" date="2019-12" db="EMBL/GenBank/DDBJ databases">
        <title>Whole genome shotgun sequence of Streptomyces tubercidicus NBRC 13090.</title>
        <authorList>
            <person name="Ichikawa N."/>
            <person name="Kimura A."/>
            <person name="Kitahashi Y."/>
            <person name="Komaki H."/>
            <person name="Tamura T."/>
        </authorList>
    </citation>
    <scope>NUCLEOTIDE SEQUENCE [LARGE SCALE GENOMIC DNA]</scope>
    <source>
        <strain evidence="1 2">NBRC 13090</strain>
    </source>
</reference>
<evidence type="ECO:0000313" key="1">
    <source>
        <dbReference type="EMBL" id="GFE40877.1"/>
    </source>
</evidence>